<feature type="transmembrane region" description="Helical" evidence="1">
    <location>
        <begin position="86"/>
        <end position="106"/>
    </location>
</feature>
<name>A0ABS2KCG3_9GAMM</name>
<dbReference type="RefSeq" id="WP_204630501.1">
    <property type="nucleotide sequence ID" value="NZ_BSOC01000007.1"/>
</dbReference>
<dbReference type="EMBL" id="JADIKF010000036">
    <property type="protein sequence ID" value="MBM7128876.1"/>
    <property type="molecule type" value="Genomic_DNA"/>
</dbReference>
<keyword evidence="1" id="KW-0812">Transmembrane</keyword>
<proteinExistence type="predicted"/>
<evidence type="ECO:0000313" key="2">
    <source>
        <dbReference type="EMBL" id="MBM7128876.1"/>
    </source>
</evidence>
<organism evidence="2 3">
    <name type="scientific">Dyella mobilis</name>
    <dbReference type="NCBI Taxonomy" id="1849582"/>
    <lineage>
        <taxon>Bacteria</taxon>
        <taxon>Pseudomonadati</taxon>
        <taxon>Pseudomonadota</taxon>
        <taxon>Gammaproteobacteria</taxon>
        <taxon>Lysobacterales</taxon>
        <taxon>Rhodanobacteraceae</taxon>
        <taxon>Dyella</taxon>
    </lineage>
</organism>
<gene>
    <name evidence="2" type="ORF">ISS99_05005</name>
</gene>
<evidence type="ECO:0000256" key="1">
    <source>
        <dbReference type="SAM" id="Phobius"/>
    </source>
</evidence>
<protein>
    <submittedName>
        <fullName evidence="2">Uncharacterized protein</fullName>
    </submittedName>
</protein>
<keyword evidence="3" id="KW-1185">Reference proteome</keyword>
<dbReference type="Proteomes" id="UP001430193">
    <property type="component" value="Unassembled WGS sequence"/>
</dbReference>
<keyword evidence="1" id="KW-0472">Membrane</keyword>
<accession>A0ABS2KCG3</accession>
<evidence type="ECO:0000313" key="3">
    <source>
        <dbReference type="Proteomes" id="UP001430193"/>
    </source>
</evidence>
<comment type="caution">
    <text evidence="2">The sequence shown here is derived from an EMBL/GenBank/DDBJ whole genome shotgun (WGS) entry which is preliminary data.</text>
</comment>
<keyword evidence="1" id="KW-1133">Transmembrane helix</keyword>
<sequence>MAAAVAGARLMGDDGAKSRALTAAIRFATWMLPAHRKEWADATFNEVAYIDTQLARWRWVLGCTLFAVRERAVHELATTFSARSTLRALCGLSAASVMLAVGIFIIQKPYQQERIVLMVLHSVGLSAAHRPGSAP</sequence>
<reference evidence="2" key="1">
    <citation type="submission" date="2020-10" db="EMBL/GenBank/DDBJ databases">
        <title>Phylogeny of dyella-like bacteria.</title>
        <authorList>
            <person name="Fu J."/>
        </authorList>
    </citation>
    <scope>NUCLEOTIDE SEQUENCE</scope>
    <source>
        <strain evidence="2">DHON07</strain>
    </source>
</reference>